<dbReference type="PANTHER" id="PTHR30461:SF26">
    <property type="entry name" value="RESOLVASE HOMOLOG YNEB"/>
    <property type="match status" value="1"/>
</dbReference>
<dbReference type="CDD" id="cd00569">
    <property type="entry name" value="HTH_Hin_like"/>
    <property type="match status" value="1"/>
</dbReference>
<keyword evidence="4" id="KW-0233">DNA recombination</keyword>
<dbReference type="Gene3D" id="3.40.50.1390">
    <property type="entry name" value="Resolvase, N-terminal catalytic domain"/>
    <property type="match status" value="1"/>
</dbReference>
<dbReference type="PROSITE" id="PS51736">
    <property type="entry name" value="RECOMBINASES_3"/>
    <property type="match status" value="1"/>
</dbReference>
<comment type="caution">
    <text evidence="8">The sequence shown here is derived from an EMBL/GenBank/DDBJ whole genome shotgun (WGS) entry which is preliminary data.</text>
</comment>
<evidence type="ECO:0000256" key="2">
    <source>
        <dbReference type="ARBA" id="ARBA00022908"/>
    </source>
</evidence>
<dbReference type="GO" id="GO:0000150">
    <property type="term" value="F:DNA strand exchange activity"/>
    <property type="evidence" value="ECO:0007669"/>
    <property type="project" value="InterPro"/>
</dbReference>
<proteinExistence type="inferred from homology"/>
<accession>A0AAP3AH34</accession>
<protein>
    <submittedName>
        <fullName evidence="8">Recombinase family protein</fullName>
    </submittedName>
</protein>
<dbReference type="SUPFAM" id="SSF46689">
    <property type="entry name" value="Homeodomain-like"/>
    <property type="match status" value="1"/>
</dbReference>
<dbReference type="InterPro" id="IPR006118">
    <property type="entry name" value="Recombinase_CS"/>
</dbReference>
<dbReference type="InterPro" id="IPR006119">
    <property type="entry name" value="Resolv_N"/>
</dbReference>
<evidence type="ECO:0000313" key="9">
    <source>
        <dbReference type="Proteomes" id="UP001205867"/>
    </source>
</evidence>
<dbReference type="GO" id="GO:0003677">
    <property type="term" value="F:DNA binding"/>
    <property type="evidence" value="ECO:0007669"/>
    <property type="project" value="UniProtKB-KW"/>
</dbReference>
<dbReference type="CDD" id="cd03768">
    <property type="entry name" value="SR_ResInv"/>
    <property type="match status" value="1"/>
</dbReference>
<feature type="active site" description="O-(5'-phospho-DNA)-serine intermediate" evidence="5 6">
    <location>
        <position position="12"/>
    </location>
</feature>
<feature type="domain" description="Resolvase/invertase-type recombinase catalytic" evidence="7">
    <location>
        <begin position="4"/>
        <end position="140"/>
    </location>
</feature>
<evidence type="ECO:0000256" key="4">
    <source>
        <dbReference type="ARBA" id="ARBA00023172"/>
    </source>
</evidence>
<gene>
    <name evidence="8" type="ORF">M3A82_006905</name>
</gene>
<dbReference type="Gene3D" id="1.10.10.60">
    <property type="entry name" value="Homeodomain-like"/>
    <property type="match status" value="1"/>
</dbReference>
<dbReference type="RefSeq" id="WP_406922066.1">
    <property type="nucleotide sequence ID" value="NZ_JBIQED010000028.1"/>
</dbReference>
<dbReference type="InterPro" id="IPR006120">
    <property type="entry name" value="Resolvase_HTH_dom"/>
</dbReference>
<dbReference type="Pfam" id="PF00239">
    <property type="entry name" value="Resolvase"/>
    <property type="match status" value="1"/>
</dbReference>
<dbReference type="AlphaFoldDB" id="A0AAP3AH34"/>
<evidence type="ECO:0000256" key="3">
    <source>
        <dbReference type="ARBA" id="ARBA00023125"/>
    </source>
</evidence>
<evidence type="ECO:0000256" key="6">
    <source>
        <dbReference type="PROSITE-ProRule" id="PRU10137"/>
    </source>
</evidence>
<dbReference type="GO" id="GO:0015074">
    <property type="term" value="P:DNA integration"/>
    <property type="evidence" value="ECO:0007669"/>
    <property type="project" value="UniProtKB-KW"/>
</dbReference>
<keyword evidence="2" id="KW-0229">DNA integration</keyword>
<dbReference type="InterPro" id="IPR036162">
    <property type="entry name" value="Resolvase-like_N_sf"/>
</dbReference>
<dbReference type="PANTHER" id="PTHR30461">
    <property type="entry name" value="DNA-INVERTASE FROM LAMBDOID PROPHAGE"/>
    <property type="match status" value="1"/>
</dbReference>
<name>A0AAP3AH34_MICLU</name>
<dbReference type="Pfam" id="PF02796">
    <property type="entry name" value="HTH_7"/>
    <property type="match status" value="1"/>
</dbReference>
<dbReference type="PROSITE" id="PS00397">
    <property type="entry name" value="RECOMBINASES_1"/>
    <property type="match status" value="1"/>
</dbReference>
<evidence type="ECO:0000313" key="8">
    <source>
        <dbReference type="EMBL" id="MCV7629067.1"/>
    </source>
</evidence>
<keyword evidence="3" id="KW-0238">DNA-binding</keyword>
<comment type="similarity">
    <text evidence="1">Belongs to the site-specific recombinase resolvase family.</text>
</comment>
<dbReference type="InterPro" id="IPR050639">
    <property type="entry name" value="SSR_resolvase"/>
</dbReference>
<dbReference type="InterPro" id="IPR009057">
    <property type="entry name" value="Homeodomain-like_sf"/>
</dbReference>
<reference evidence="8" key="1">
    <citation type="submission" date="2023-06" db="EMBL/GenBank/DDBJ databases">
        <title>lsaBGC provides a comprehensive framework for evolutionary analysis of biosynthetic gene clusters within focal taxa.</title>
        <authorList>
            <person name="Salamzade R."/>
            <person name="Sandstrom S."/>
            <person name="Kalan L.R."/>
        </authorList>
    </citation>
    <scope>NUCLEOTIDE SEQUENCE</scope>
    <source>
        <strain evidence="8">P3-SID899</strain>
    </source>
</reference>
<evidence type="ECO:0000256" key="5">
    <source>
        <dbReference type="PIRSR" id="PIRSR606118-50"/>
    </source>
</evidence>
<sequence length="211" mass="22984">MVGQTVGYVRVSSAEQNLDRQLEAVGECDRIFQDKISGSSRAKRTGLAELMTYVREGDLVKVASMDRLGRDTRDLYAIVDELTDKGCAVQFVSERITVDKSGTSPVDGLMLGILAAFAEFERRRIKERQAEGIALAKALGKYVQAPKLSDTDVEQARAMISMGIPKAEVARTFGVSRQTLYTSLSRLKNNVVVITGADLAEPSKAEPPAIN</sequence>
<evidence type="ECO:0000259" key="7">
    <source>
        <dbReference type="PROSITE" id="PS51736"/>
    </source>
</evidence>
<evidence type="ECO:0000256" key="1">
    <source>
        <dbReference type="ARBA" id="ARBA00009913"/>
    </source>
</evidence>
<dbReference type="Proteomes" id="UP001205867">
    <property type="component" value="Unassembled WGS sequence"/>
</dbReference>
<dbReference type="SUPFAM" id="SSF53041">
    <property type="entry name" value="Resolvase-like"/>
    <property type="match status" value="1"/>
</dbReference>
<dbReference type="EMBL" id="JALXKZ020000013">
    <property type="protein sequence ID" value="MCV7629067.1"/>
    <property type="molecule type" value="Genomic_DNA"/>
</dbReference>
<organism evidence="8 9">
    <name type="scientific">Micrococcus luteus</name>
    <name type="common">Micrococcus lysodeikticus</name>
    <dbReference type="NCBI Taxonomy" id="1270"/>
    <lineage>
        <taxon>Bacteria</taxon>
        <taxon>Bacillati</taxon>
        <taxon>Actinomycetota</taxon>
        <taxon>Actinomycetes</taxon>
        <taxon>Micrococcales</taxon>
        <taxon>Micrococcaceae</taxon>
        <taxon>Micrococcus</taxon>
    </lineage>
</organism>
<dbReference type="SMART" id="SM00857">
    <property type="entry name" value="Resolvase"/>
    <property type="match status" value="1"/>
</dbReference>